<name>A0A1M4TAK5_9RHOB</name>
<proteinExistence type="predicted"/>
<gene>
    <name evidence="1" type="ORF">SAMN05444279_10291</name>
</gene>
<evidence type="ECO:0000313" key="1">
    <source>
        <dbReference type="EMBL" id="SHE41440.1"/>
    </source>
</evidence>
<dbReference type="Proteomes" id="UP000325134">
    <property type="component" value="Unassembled WGS sequence"/>
</dbReference>
<dbReference type="SUPFAM" id="SSF48576">
    <property type="entry name" value="Terpenoid synthases"/>
    <property type="match status" value="1"/>
</dbReference>
<dbReference type="Pfam" id="PF00494">
    <property type="entry name" value="SQS_PSY"/>
    <property type="match status" value="1"/>
</dbReference>
<accession>A0A1M4TAK5</accession>
<keyword evidence="2" id="KW-1185">Reference proteome</keyword>
<organism evidence="1 2">
    <name type="scientific">Ruegeria intermedia</name>
    <dbReference type="NCBI Taxonomy" id="996115"/>
    <lineage>
        <taxon>Bacteria</taxon>
        <taxon>Pseudomonadati</taxon>
        <taxon>Pseudomonadota</taxon>
        <taxon>Alphaproteobacteria</taxon>
        <taxon>Rhodobacterales</taxon>
        <taxon>Roseobacteraceae</taxon>
        <taxon>Ruegeria</taxon>
    </lineage>
</organism>
<protein>
    <submittedName>
        <fullName evidence="1">Phytoene/squalene synthetase</fullName>
    </submittedName>
</protein>
<dbReference type="EMBL" id="FQVK01000002">
    <property type="protein sequence ID" value="SHE41440.1"/>
    <property type="molecule type" value="Genomic_DNA"/>
</dbReference>
<reference evidence="1 2" key="1">
    <citation type="submission" date="2016-11" db="EMBL/GenBank/DDBJ databases">
        <authorList>
            <person name="Varghese N."/>
            <person name="Submissions S."/>
        </authorList>
    </citation>
    <scope>NUCLEOTIDE SEQUENCE [LARGE SCALE GENOMIC DNA]</scope>
    <source>
        <strain evidence="1 2">DSM 29341</strain>
    </source>
</reference>
<dbReference type="AlphaFoldDB" id="A0A1M4TAK5"/>
<dbReference type="InterPro" id="IPR002060">
    <property type="entry name" value="Squ/phyt_synthse"/>
</dbReference>
<evidence type="ECO:0000313" key="2">
    <source>
        <dbReference type="Proteomes" id="UP000325134"/>
    </source>
</evidence>
<dbReference type="Gene3D" id="1.10.600.10">
    <property type="entry name" value="Farnesyl Diphosphate Synthase"/>
    <property type="match status" value="1"/>
</dbReference>
<dbReference type="InterPro" id="IPR008949">
    <property type="entry name" value="Isoprenoid_synthase_dom_sf"/>
</dbReference>
<sequence length="275" mass="30590">MEAGARLQPAIGGGRVSVPFDDDVKACAALVHRADPDRFMAAMAAPVQARAVLFPIYAMNVEVARAPWVTQEPMIAEMRLQWWRDALQEIAEGPTVRRHEVVTPLSRVLSPHLAAMLDEFVAVRRWDIYRDPFEDEEHFEAYLTHSAGSLMVASAQALGAADEMVLRDFGYAVGVANWFRAIPELEARGRIPLLDGTPDGVRQLAKRALDRMAAARARRAEVSDRARPALVAGWQAEWVLRRVVADPTAVSQGALKQSEFRRRASLIWTATTGRW</sequence>